<reference evidence="2 3" key="1">
    <citation type="journal article" date="2010" name="Genome Biol. Evol.">
        <title>The sequence of a 1.8-mb bacterial linear plasmid reveals a rich evolutionary reservoir of secondary metabolic pathways.</title>
        <authorList>
            <person name="Medema M.H."/>
            <person name="Trefzer A."/>
            <person name="Kovalchuk A."/>
            <person name="van den Berg M."/>
            <person name="Mueller U."/>
            <person name="Heijne W."/>
            <person name="Wu L."/>
            <person name="Alam M.T."/>
            <person name="Ronning C.M."/>
            <person name="Nierman W.C."/>
            <person name="Bovenberg R.A.L."/>
            <person name="Breitling R."/>
            <person name="Takano E."/>
        </authorList>
    </citation>
    <scope>NUCLEOTIDE SEQUENCE [LARGE SCALE GENOMIC DNA]</scope>
    <source>
        <strain evidence="3">ATCC 27064 / DSM 738 / JCM 4710 / NBRC 13307 / NCIMB 12785 / NRRL 3585 / VKM Ac-602</strain>
    </source>
</reference>
<gene>
    <name evidence="2" type="ORF">SCLAV_1598</name>
</gene>
<evidence type="ECO:0000313" key="3">
    <source>
        <dbReference type="Proteomes" id="UP000002357"/>
    </source>
</evidence>
<dbReference type="Proteomes" id="UP000002357">
    <property type="component" value="Chromosome"/>
</dbReference>
<evidence type="ECO:0000256" key="1">
    <source>
        <dbReference type="SAM" id="MobiDB-lite"/>
    </source>
</evidence>
<organism evidence="2 3">
    <name type="scientific">Streptomyces clavuligerus</name>
    <dbReference type="NCBI Taxonomy" id="1901"/>
    <lineage>
        <taxon>Bacteria</taxon>
        <taxon>Bacillati</taxon>
        <taxon>Actinomycetota</taxon>
        <taxon>Actinomycetes</taxon>
        <taxon>Kitasatosporales</taxon>
        <taxon>Streptomycetaceae</taxon>
        <taxon>Streptomyces</taxon>
    </lineage>
</organism>
<protein>
    <submittedName>
        <fullName evidence="2">Uncharacterized protein</fullName>
    </submittedName>
</protein>
<accession>B5GQP3</accession>
<feature type="region of interest" description="Disordered" evidence="1">
    <location>
        <begin position="1"/>
        <end position="54"/>
    </location>
</feature>
<keyword evidence="3" id="KW-1185">Reference proteome</keyword>
<dbReference type="EMBL" id="CM000913">
    <property type="protein sequence ID" value="EFG06673.1"/>
    <property type="molecule type" value="Genomic_DNA"/>
</dbReference>
<name>B5GQP3_STRCL</name>
<dbReference type="AlphaFoldDB" id="B5GQP3"/>
<feature type="compositionally biased region" description="Basic residues" evidence="1">
    <location>
        <begin position="34"/>
        <end position="44"/>
    </location>
</feature>
<sequence length="54" mass="5675">MTVTAVAGRSRRAGGRGLRERAGPRAAPAFCGARTRRGGRRGRPHPLLPGPRTA</sequence>
<proteinExistence type="predicted"/>
<evidence type="ECO:0000313" key="2">
    <source>
        <dbReference type="EMBL" id="EFG06673.1"/>
    </source>
</evidence>